<evidence type="ECO:0000313" key="2">
    <source>
        <dbReference type="EMBL" id="SDU92162.1"/>
    </source>
</evidence>
<keyword evidence="1" id="KW-0472">Membrane</keyword>
<keyword evidence="1" id="KW-0812">Transmembrane</keyword>
<evidence type="ECO:0000256" key="1">
    <source>
        <dbReference type="SAM" id="Phobius"/>
    </source>
</evidence>
<feature type="transmembrane region" description="Helical" evidence="1">
    <location>
        <begin position="42"/>
        <end position="59"/>
    </location>
</feature>
<evidence type="ECO:0000313" key="3">
    <source>
        <dbReference type="Proteomes" id="UP000198825"/>
    </source>
</evidence>
<dbReference type="AlphaFoldDB" id="A0A1H2MGB0"/>
<dbReference type="EMBL" id="LT629799">
    <property type="protein sequence ID" value="SDU92162.1"/>
    <property type="molecule type" value="Genomic_DNA"/>
</dbReference>
<name>A0A1H2MGB0_9ACTN</name>
<proteinExistence type="predicted"/>
<dbReference type="STRING" id="546874.SAMN04488544_2006"/>
<dbReference type="RefSeq" id="WP_157719917.1">
    <property type="nucleotide sequence ID" value="NZ_LT629799.1"/>
</dbReference>
<gene>
    <name evidence="2" type="ORF">SAMN04488544_2006</name>
</gene>
<keyword evidence="3" id="KW-1185">Reference proteome</keyword>
<keyword evidence="1" id="KW-1133">Transmembrane helix</keyword>
<dbReference type="Proteomes" id="UP000198825">
    <property type="component" value="Chromosome I"/>
</dbReference>
<accession>A0A1H2MGB0</accession>
<protein>
    <submittedName>
        <fullName evidence="2">Uncharacterized protein</fullName>
    </submittedName>
</protein>
<organism evidence="2 3">
    <name type="scientific">Microlunatus sagamiharensis</name>
    <dbReference type="NCBI Taxonomy" id="546874"/>
    <lineage>
        <taxon>Bacteria</taxon>
        <taxon>Bacillati</taxon>
        <taxon>Actinomycetota</taxon>
        <taxon>Actinomycetes</taxon>
        <taxon>Propionibacteriales</taxon>
        <taxon>Propionibacteriaceae</taxon>
        <taxon>Microlunatus</taxon>
    </lineage>
</organism>
<sequence length="69" mass="8467">MRLKLVRRRRDEMVRTRRWSLVLFSVLPGVYAFLAITQEQWWWWLAEVVFLAFLAYLVTRPRRTTTRGP</sequence>
<reference evidence="3" key="1">
    <citation type="submission" date="2016-10" db="EMBL/GenBank/DDBJ databases">
        <authorList>
            <person name="Varghese N."/>
            <person name="Submissions S."/>
        </authorList>
    </citation>
    <scope>NUCLEOTIDE SEQUENCE [LARGE SCALE GENOMIC DNA]</scope>
    <source>
        <strain evidence="3">DSM 21743</strain>
    </source>
</reference>